<proteinExistence type="inferred from homology"/>
<dbReference type="InterPro" id="IPR015796">
    <property type="entry name" value="Impact_YigZ-like"/>
</dbReference>
<organism evidence="4 5">
    <name type="scientific">Clostridium bornimense</name>
    <dbReference type="NCBI Taxonomy" id="1216932"/>
    <lineage>
        <taxon>Bacteria</taxon>
        <taxon>Bacillati</taxon>
        <taxon>Bacillota</taxon>
        <taxon>Clostridia</taxon>
        <taxon>Eubacteriales</taxon>
        <taxon>Clostridiaceae</taxon>
        <taxon>Clostridium</taxon>
    </lineage>
</organism>
<evidence type="ECO:0000256" key="1">
    <source>
        <dbReference type="ARBA" id="ARBA00007665"/>
    </source>
</evidence>
<dbReference type="Pfam" id="PF09186">
    <property type="entry name" value="DUF1949"/>
    <property type="match status" value="1"/>
</dbReference>
<dbReference type="NCBIfam" id="TIGR00257">
    <property type="entry name" value="IMPACT_YIGZ"/>
    <property type="match status" value="1"/>
</dbReference>
<feature type="domain" description="Impact N-terminal" evidence="2">
    <location>
        <begin position="16"/>
        <end position="120"/>
    </location>
</feature>
<dbReference type="AlphaFoldDB" id="W6RZZ2"/>
<dbReference type="PANTHER" id="PTHR16301:SF20">
    <property type="entry name" value="IMPACT FAMILY MEMBER YIGZ"/>
    <property type="match status" value="1"/>
</dbReference>
<dbReference type="InterPro" id="IPR020568">
    <property type="entry name" value="Ribosomal_Su5_D2-typ_SF"/>
</dbReference>
<evidence type="ECO:0000313" key="4">
    <source>
        <dbReference type="EMBL" id="CDM69179.1"/>
    </source>
</evidence>
<feature type="domain" description="UPF0029" evidence="3">
    <location>
        <begin position="138"/>
        <end position="192"/>
    </location>
</feature>
<dbReference type="InterPro" id="IPR015269">
    <property type="entry name" value="UPF0029_Impact_C"/>
</dbReference>
<dbReference type="Gene3D" id="3.30.230.30">
    <property type="entry name" value="Impact, N-terminal domain"/>
    <property type="match status" value="1"/>
</dbReference>
<dbReference type="InterPro" id="IPR035647">
    <property type="entry name" value="EFG_III/V"/>
</dbReference>
<dbReference type="Pfam" id="PF01205">
    <property type="entry name" value="Impact_N"/>
    <property type="match status" value="1"/>
</dbReference>
<keyword evidence="5" id="KW-1185">Reference proteome</keyword>
<dbReference type="GO" id="GO:0006446">
    <property type="term" value="P:regulation of translational initiation"/>
    <property type="evidence" value="ECO:0007669"/>
    <property type="project" value="TreeGrafter"/>
</dbReference>
<dbReference type="InterPro" id="IPR001498">
    <property type="entry name" value="Impact_N"/>
</dbReference>
<evidence type="ECO:0008006" key="6">
    <source>
        <dbReference type="Google" id="ProtNLM"/>
    </source>
</evidence>
<dbReference type="OrthoDB" id="9813771at2"/>
<dbReference type="STRING" id="1216932.CM240_2021"/>
<dbReference type="eggNOG" id="COG1739">
    <property type="taxonomic scope" value="Bacteria"/>
</dbReference>
<dbReference type="SUPFAM" id="SSF54980">
    <property type="entry name" value="EF-G C-terminal domain-like"/>
    <property type="match status" value="1"/>
</dbReference>
<dbReference type="HOGENOM" id="CLU_083552_2_1_9"/>
<dbReference type="PROSITE" id="PS00910">
    <property type="entry name" value="UPF0029"/>
    <property type="match status" value="1"/>
</dbReference>
<gene>
    <name evidence="4" type="ORF">CM240_2021</name>
</gene>
<dbReference type="SUPFAM" id="SSF54211">
    <property type="entry name" value="Ribosomal protein S5 domain 2-like"/>
    <property type="match status" value="1"/>
</dbReference>
<dbReference type="EMBL" id="HG917868">
    <property type="protein sequence ID" value="CDM69179.1"/>
    <property type="molecule type" value="Genomic_DNA"/>
</dbReference>
<dbReference type="InterPro" id="IPR023582">
    <property type="entry name" value="Impact"/>
</dbReference>
<comment type="similarity">
    <text evidence="1">Belongs to the IMPACT family.</text>
</comment>
<dbReference type="PATRIC" id="fig|1216932.3.peg.2021"/>
<evidence type="ECO:0000313" key="5">
    <source>
        <dbReference type="Proteomes" id="UP000019426"/>
    </source>
</evidence>
<sequence>MYKTILKYGEDRFEEKRSEFIGYAQRVESEEEARAFVDKIKAMHKQATHNVYAYIIGENMGIQRYSDDGEPQGTAGVPVLDCIKKKGLTNVAVVVTRYFGGVLLGTGGLVRAYSHGAAIALEAGEPVEKVLGRAVYFKLSYDLYGKIQYLCGTNNWYIEDSVFTDEVEVKIYFESAIIEDVKKSVIEATNGKVVIREDDEIYYYKMENRLYPEV</sequence>
<dbReference type="PANTHER" id="PTHR16301">
    <property type="entry name" value="IMPACT-RELATED"/>
    <property type="match status" value="1"/>
</dbReference>
<dbReference type="InterPro" id="IPR036956">
    <property type="entry name" value="Impact_N_sf"/>
</dbReference>
<dbReference type="Proteomes" id="UP000019426">
    <property type="component" value="Chromosome M2/40_rep1"/>
</dbReference>
<dbReference type="KEGG" id="clt:CM240_2021"/>
<evidence type="ECO:0000259" key="3">
    <source>
        <dbReference type="Pfam" id="PF09186"/>
    </source>
</evidence>
<name>W6RZZ2_9CLOT</name>
<dbReference type="InterPro" id="IPR020569">
    <property type="entry name" value="UPF0029_Impact_CS"/>
</dbReference>
<dbReference type="Gene3D" id="3.30.70.240">
    <property type="match status" value="1"/>
</dbReference>
<accession>W6RZZ2</accession>
<evidence type="ECO:0000259" key="2">
    <source>
        <dbReference type="Pfam" id="PF01205"/>
    </source>
</evidence>
<reference evidence="4 5" key="1">
    <citation type="submission" date="2013-11" db="EMBL/GenBank/DDBJ databases">
        <title>Complete genome sequence of Clostridum sp. M2/40.</title>
        <authorList>
            <person name="Wibberg D."/>
            <person name="Puehler A."/>
            <person name="Schlueter A."/>
        </authorList>
    </citation>
    <scope>NUCLEOTIDE SEQUENCE [LARGE SCALE GENOMIC DNA]</scope>
    <source>
        <strain evidence="5">M2/40</strain>
    </source>
</reference>
<dbReference type="GO" id="GO:0005737">
    <property type="term" value="C:cytoplasm"/>
    <property type="evidence" value="ECO:0007669"/>
    <property type="project" value="TreeGrafter"/>
</dbReference>
<dbReference type="RefSeq" id="WP_084485411.1">
    <property type="nucleotide sequence ID" value="NZ_HG917868.1"/>
</dbReference>
<protein>
    <recommendedName>
        <fullName evidence="6">YigZ family protein</fullName>
    </recommendedName>
</protein>